<keyword evidence="9" id="KW-0444">Lipid biosynthesis</keyword>
<dbReference type="Pfam" id="PF01148">
    <property type="entry name" value="CTP_transf_1"/>
    <property type="match status" value="1"/>
</dbReference>
<keyword evidence="14" id="KW-0443">Lipid metabolism</keyword>
<comment type="catalytic activity">
    <reaction evidence="1 18">
        <text>a 1,2-diacyl-sn-glycero-3-phosphate + CTP + H(+) = a CDP-1,2-diacyl-sn-glycerol + diphosphate</text>
        <dbReference type="Rhea" id="RHEA:16229"/>
        <dbReference type="ChEBI" id="CHEBI:15378"/>
        <dbReference type="ChEBI" id="CHEBI:33019"/>
        <dbReference type="ChEBI" id="CHEBI:37563"/>
        <dbReference type="ChEBI" id="CHEBI:58332"/>
        <dbReference type="ChEBI" id="CHEBI:58608"/>
        <dbReference type="EC" id="2.7.7.41"/>
    </reaction>
</comment>
<evidence type="ECO:0000313" key="20">
    <source>
        <dbReference type="EMBL" id="KOR75688.1"/>
    </source>
</evidence>
<dbReference type="EMBL" id="LHCF01000001">
    <property type="protein sequence ID" value="KOR75688.1"/>
    <property type="molecule type" value="Genomic_DNA"/>
</dbReference>
<keyword evidence="16" id="KW-0594">Phospholipid biosynthesis</keyword>
<dbReference type="UniPathway" id="UPA00557">
    <property type="reaction ID" value="UER00614"/>
</dbReference>
<feature type="transmembrane region" description="Helical" evidence="19">
    <location>
        <begin position="32"/>
        <end position="48"/>
    </location>
</feature>
<evidence type="ECO:0000256" key="11">
    <source>
        <dbReference type="ARBA" id="ARBA00022692"/>
    </source>
</evidence>
<keyword evidence="12 18" id="KW-0548">Nucleotidyltransferase</keyword>
<comment type="pathway">
    <text evidence="4">Lipid metabolism.</text>
</comment>
<evidence type="ECO:0000256" key="8">
    <source>
        <dbReference type="ARBA" id="ARBA00022475"/>
    </source>
</evidence>
<evidence type="ECO:0000256" key="3">
    <source>
        <dbReference type="ARBA" id="ARBA00005119"/>
    </source>
</evidence>
<keyword evidence="13 19" id="KW-1133">Transmembrane helix</keyword>
<evidence type="ECO:0000256" key="17">
    <source>
        <dbReference type="ARBA" id="ARBA00023264"/>
    </source>
</evidence>
<dbReference type="Proteomes" id="UP000037386">
    <property type="component" value="Unassembled WGS sequence"/>
</dbReference>
<dbReference type="InterPro" id="IPR000374">
    <property type="entry name" value="PC_trans"/>
</dbReference>
<keyword evidence="10 18" id="KW-0808">Transferase</keyword>
<evidence type="ECO:0000256" key="15">
    <source>
        <dbReference type="ARBA" id="ARBA00023136"/>
    </source>
</evidence>
<evidence type="ECO:0000256" key="7">
    <source>
        <dbReference type="ARBA" id="ARBA00019373"/>
    </source>
</evidence>
<dbReference type="AlphaFoldDB" id="A0A0M1N0J9"/>
<keyword evidence="17" id="KW-1208">Phospholipid metabolism</keyword>
<protein>
    <recommendedName>
        <fullName evidence="7 18">Phosphatidate cytidylyltransferase</fullName>
        <ecNumber evidence="6 18">2.7.7.41</ecNumber>
    </recommendedName>
</protein>
<dbReference type="PANTHER" id="PTHR46382">
    <property type="entry name" value="PHOSPHATIDATE CYTIDYLYLTRANSFERASE"/>
    <property type="match status" value="1"/>
</dbReference>
<keyword evidence="8" id="KW-1003">Cell membrane</keyword>
<dbReference type="PROSITE" id="PS01315">
    <property type="entry name" value="CDS"/>
    <property type="match status" value="1"/>
</dbReference>
<dbReference type="OrthoDB" id="9799199at2"/>
<keyword evidence="15 19" id="KW-0472">Membrane</keyword>
<sequence>MSSKKIYIGLGMFLAALSFFGFFLCIDHNKGINSFAYISLGTVLLFVFHSSIEMLKVNHQNTKYSKRHMIIISLLSIFLFLSLLAVIVGSFKSKRIIDSQEQTHLISCLSNFSEYTLFSLFGLAFALFLYFLFNSSFHTQHLTHVLLIFAYISVFSASFLSLILISYKWFLYLFFITIASDSFAYFIGNLYGKRFLFPSVSPKKTWEGFLGAIVATTLLAVLFYSSSLNGYQAVIFLVFFTIINSIIAQIGDLIASKFKRDYKIKDFSNLFPGHGGLLDRFDSILFLSFFIVLILLSFWSNYVIQNMHDIFKIKK</sequence>
<dbReference type="PANTHER" id="PTHR46382:SF1">
    <property type="entry name" value="PHOSPHATIDATE CYTIDYLYLTRANSFERASE"/>
    <property type="match status" value="1"/>
</dbReference>
<evidence type="ECO:0000256" key="16">
    <source>
        <dbReference type="ARBA" id="ARBA00023209"/>
    </source>
</evidence>
<dbReference type="RefSeq" id="WP_053521244.1">
    <property type="nucleotide sequence ID" value="NZ_LHCF01000001.1"/>
</dbReference>
<comment type="pathway">
    <text evidence="3 18">Phospholipid metabolism; CDP-diacylglycerol biosynthesis; CDP-diacylglycerol from sn-glycerol 3-phosphate: step 3/3.</text>
</comment>
<dbReference type="GO" id="GO:0004605">
    <property type="term" value="F:phosphatidate cytidylyltransferase activity"/>
    <property type="evidence" value="ECO:0007669"/>
    <property type="project" value="UniProtKB-EC"/>
</dbReference>
<proteinExistence type="inferred from homology"/>
<dbReference type="STRING" id="479893.CPX_001246"/>
<dbReference type="GO" id="GO:0005886">
    <property type="term" value="C:plasma membrane"/>
    <property type="evidence" value="ECO:0007669"/>
    <property type="project" value="UniProtKB-SubCell"/>
</dbReference>
<evidence type="ECO:0000256" key="19">
    <source>
        <dbReference type="SAM" id="Phobius"/>
    </source>
</evidence>
<feature type="transmembrane region" description="Helical" evidence="19">
    <location>
        <begin position="69"/>
        <end position="91"/>
    </location>
</feature>
<keyword evidence="11 18" id="KW-0812">Transmembrane</keyword>
<evidence type="ECO:0000256" key="4">
    <source>
        <dbReference type="ARBA" id="ARBA00005189"/>
    </source>
</evidence>
<feature type="transmembrane region" description="Helical" evidence="19">
    <location>
        <begin position="209"/>
        <end position="227"/>
    </location>
</feature>
<feature type="transmembrane region" description="Helical" evidence="19">
    <location>
        <begin position="145"/>
        <end position="163"/>
    </location>
</feature>
<comment type="subcellular location">
    <subcellularLocation>
        <location evidence="2">Cell membrane</location>
        <topology evidence="2">Multi-pass membrane protein</topology>
    </subcellularLocation>
</comment>
<evidence type="ECO:0000256" key="6">
    <source>
        <dbReference type="ARBA" id="ARBA00012487"/>
    </source>
</evidence>
<reference evidence="21" key="1">
    <citation type="submission" date="2015-05" db="EMBL/GenBank/DDBJ databases">
        <title>Draft genome sequence of 'Candidatus Phytoplasma Pruni' strain CX, a plant pathogenic bacterium.</title>
        <authorList>
            <person name="Lee I.-M."/>
            <person name="Bottner-Parker K.D."/>
            <person name="Shao J."/>
            <person name="Gundersen-Rindal D.E."/>
            <person name="Zhao Y."/>
            <person name="Davis R.E."/>
        </authorList>
    </citation>
    <scope>NUCLEOTIDE SEQUENCE [LARGE SCALE GENOMIC DNA]</scope>
    <source>
        <strain evidence="21">CX</strain>
    </source>
</reference>
<evidence type="ECO:0000256" key="2">
    <source>
        <dbReference type="ARBA" id="ARBA00004651"/>
    </source>
</evidence>
<comment type="similarity">
    <text evidence="5 18">Belongs to the CDS family.</text>
</comment>
<feature type="transmembrane region" description="Helical" evidence="19">
    <location>
        <begin position="7"/>
        <end position="26"/>
    </location>
</feature>
<dbReference type="EC" id="2.7.7.41" evidence="6 18"/>
<evidence type="ECO:0000256" key="1">
    <source>
        <dbReference type="ARBA" id="ARBA00001698"/>
    </source>
</evidence>
<feature type="transmembrane region" description="Helical" evidence="19">
    <location>
        <begin position="169"/>
        <end position="188"/>
    </location>
</feature>
<feature type="transmembrane region" description="Helical" evidence="19">
    <location>
        <begin position="284"/>
        <end position="304"/>
    </location>
</feature>
<name>A0A0M1N0J9_9MOLU</name>
<evidence type="ECO:0000313" key="21">
    <source>
        <dbReference type="Proteomes" id="UP000037386"/>
    </source>
</evidence>
<comment type="caution">
    <text evidence="20">The sequence shown here is derived from an EMBL/GenBank/DDBJ whole genome shotgun (WGS) entry which is preliminary data.</text>
</comment>
<evidence type="ECO:0000256" key="12">
    <source>
        <dbReference type="ARBA" id="ARBA00022695"/>
    </source>
</evidence>
<evidence type="ECO:0000256" key="14">
    <source>
        <dbReference type="ARBA" id="ARBA00023098"/>
    </source>
</evidence>
<evidence type="ECO:0000256" key="10">
    <source>
        <dbReference type="ARBA" id="ARBA00022679"/>
    </source>
</evidence>
<dbReference type="GO" id="GO:0016024">
    <property type="term" value="P:CDP-diacylglycerol biosynthetic process"/>
    <property type="evidence" value="ECO:0007669"/>
    <property type="project" value="UniProtKB-UniPathway"/>
</dbReference>
<feature type="transmembrane region" description="Helical" evidence="19">
    <location>
        <begin position="233"/>
        <end position="255"/>
    </location>
</feature>
<evidence type="ECO:0000256" key="9">
    <source>
        <dbReference type="ARBA" id="ARBA00022516"/>
    </source>
</evidence>
<organism evidence="20 21">
    <name type="scientific">Candidatus Phytoplasma pruni</name>
    <dbReference type="NCBI Taxonomy" id="479893"/>
    <lineage>
        <taxon>Bacteria</taxon>
        <taxon>Bacillati</taxon>
        <taxon>Mycoplasmatota</taxon>
        <taxon>Mollicutes</taxon>
        <taxon>Acholeplasmatales</taxon>
        <taxon>Acholeplasmataceae</taxon>
        <taxon>Candidatus Phytoplasma</taxon>
        <taxon>16SrIII (X-disease group)</taxon>
    </lineage>
</organism>
<dbReference type="PATRIC" id="fig|479893.3.peg.18"/>
<accession>A0A0M1N0J9</accession>
<evidence type="ECO:0000256" key="18">
    <source>
        <dbReference type="RuleBase" id="RU003938"/>
    </source>
</evidence>
<evidence type="ECO:0000256" key="5">
    <source>
        <dbReference type="ARBA" id="ARBA00010185"/>
    </source>
</evidence>
<feature type="transmembrane region" description="Helical" evidence="19">
    <location>
        <begin position="115"/>
        <end position="133"/>
    </location>
</feature>
<evidence type="ECO:0000256" key="13">
    <source>
        <dbReference type="ARBA" id="ARBA00022989"/>
    </source>
</evidence>
<gene>
    <name evidence="20" type="primary">cdsA</name>
    <name evidence="20" type="ORF">CPX_001246</name>
</gene>